<dbReference type="PANTHER" id="PTHR21404:SF3">
    <property type="entry name" value="SMALL RNA 2'-O-METHYLTRANSFERASE"/>
    <property type="match status" value="1"/>
</dbReference>
<evidence type="ECO:0000256" key="1">
    <source>
        <dbReference type="ARBA" id="ARBA00001946"/>
    </source>
</evidence>
<comment type="caution">
    <text evidence="14">The sequence shown here is derived from an EMBL/GenBank/DDBJ whole genome shotgun (WGS) entry which is preliminary data.</text>
</comment>
<keyword evidence="7" id="KW-0479">Metal-binding</keyword>
<dbReference type="EMBL" id="JASNQZ010000007">
    <property type="protein sequence ID" value="KAL0955054.1"/>
    <property type="molecule type" value="Genomic_DNA"/>
</dbReference>
<gene>
    <name evidence="14" type="ORF">HGRIS_003972</name>
</gene>
<evidence type="ECO:0000256" key="6">
    <source>
        <dbReference type="ARBA" id="ARBA00022691"/>
    </source>
</evidence>
<dbReference type="PANTHER" id="PTHR21404">
    <property type="entry name" value="HEN1"/>
    <property type="match status" value="1"/>
</dbReference>
<evidence type="ECO:0000256" key="3">
    <source>
        <dbReference type="ARBA" id="ARBA00021330"/>
    </source>
</evidence>
<dbReference type="SUPFAM" id="SSF53335">
    <property type="entry name" value="S-adenosyl-L-methionine-dependent methyltransferases"/>
    <property type="match status" value="1"/>
</dbReference>
<organism evidence="14 15">
    <name type="scientific">Hohenbuehelia grisea</name>
    <dbReference type="NCBI Taxonomy" id="104357"/>
    <lineage>
        <taxon>Eukaryota</taxon>
        <taxon>Fungi</taxon>
        <taxon>Dikarya</taxon>
        <taxon>Basidiomycota</taxon>
        <taxon>Agaricomycotina</taxon>
        <taxon>Agaricomycetes</taxon>
        <taxon>Agaricomycetidae</taxon>
        <taxon>Agaricales</taxon>
        <taxon>Pleurotineae</taxon>
        <taxon>Pleurotaceae</taxon>
        <taxon>Hohenbuehelia</taxon>
    </lineage>
</organism>
<keyword evidence="4" id="KW-0489">Methyltransferase</keyword>
<keyword evidence="9" id="KW-0694">RNA-binding</keyword>
<feature type="region of interest" description="Disordered" evidence="13">
    <location>
        <begin position="1"/>
        <end position="20"/>
    </location>
</feature>
<evidence type="ECO:0000256" key="2">
    <source>
        <dbReference type="ARBA" id="ARBA00009026"/>
    </source>
</evidence>
<keyword evidence="10" id="KW-0943">RNA-mediated gene silencing</keyword>
<evidence type="ECO:0000313" key="15">
    <source>
        <dbReference type="Proteomes" id="UP001556367"/>
    </source>
</evidence>
<dbReference type="EC" id="2.1.1.386" evidence="11"/>
<evidence type="ECO:0000256" key="5">
    <source>
        <dbReference type="ARBA" id="ARBA00022679"/>
    </source>
</evidence>
<evidence type="ECO:0000256" key="10">
    <source>
        <dbReference type="ARBA" id="ARBA00023158"/>
    </source>
</evidence>
<feature type="compositionally biased region" description="Low complexity" evidence="13">
    <location>
        <begin position="520"/>
        <end position="533"/>
    </location>
</feature>
<evidence type="ECO:0000256" key="4">
    <source>
        <dbReference type="ARBA" id="ARBA00022603"/>
    </source>
</evidence>
<keyword evidence="8" id="KW-0460">Magnesium</keyword>
<evidence type="ECO:0000256" key="7">
    <source>
        <dbReference type="ARBA" id="ARBA00022723"/>
    </source>
</evidence>
<evidence type="ECO:0000256" key="13">
    <source>
        <dbReference type="SAM" id="MobiDB-lite"/>
    </source>
</evidence>
<feature type="compositionally biased region" description="Acidic residues" evidence="13">
    <location>
        <begin position="540"/>
        <end position="553"/>
    </location>
</feature>
<comment type="catalytic activity">
    <reaction evidence="12">
        <text>small RNA 3'-end nucleotide + S-adenosyl-L-methionine = small RNA 3'-end 2'-O-methylnucleotide + S-adenosyl-L-homocysteine + H(+)</text>
        <dbReference type="Rhea" id="RHEA:37887"/>
        <dbReference type="Rhea" id="RHEA-COMP:10415"/>
        <dbReference type="Rhea" id="RHEA-COMP:10416"/>
        <dbReference type="ChEBI" id="CHEBI:15378"/>
        <dbReference type="ChEBI" id="CHEBI:57856"/>
        <dbReference type="ChEBI" id="CHEBI:59789"/>
        <dbReference type="ChEBI" id="CHEBI:74896"/>
        <dbReference type="ChEBI" id="CHEBI:74898"/>
        <dbReference type="EC" id="2.1.1.386"/>
    </reaction>
</comment>
<feature type="compositionally biased region" description="Gly residues" evidence="13">
    <location>
        <begin position="559"/>
        <end position="578"/>
    </location>
</feature>
<evidence type="ECO:0000256" key="11">
    <source>
        <dbReference type="ARBA" id="ARBA00035025"/>
    </source>
</evidence>
<accession>A0ABR3JH32</accession>
<proteinExistence type="inferred from homology"/>
<keyword evidence="5" id="KW-0808">Transferase</keyword>
<evidence type="ECO:0000313" key="14">
    <source>
        <dbReference type="EMBL" id="KAL0955054.1"/>
    </source>
</evidence>
<evidence type="ECO:0000256" key="12">
    <source>
        <dbReference type="ARBA" id="ARBA00048418"/>
    </source>
</evidence>
<dbReference type="InterPro" id="IPR029063">
    <property type="entry name" value="SAM-dependent_MTases_sf"/>
</dbReference>
<protein>
    <recommendedName>
        <fullName evidence="3">Small RNA 2'-O-methyltransferase</fullName>
        <ecNumber evidence="11">2.1.1.386</ecNumber>
    </recommendedName>
</protein>
<keyword evidence="6" id="KW-0949">S-adenosyl-L-methionine</keyword>
<feature type="region of interest" description="Disordered" evidence="13">
    <location>
        <begin position="512"/>
        <end position="618"/>
    </location>
</feature>
<keyword evidence="15" id="KW-1185">Reference proteome</keyword>
<feature type="compositionally biased region" description="Low complexity" evidence="13">
    <location>
        <begin position="10"/>
        <end position="20"/>
    </location>
</feature>
<name>A0ABR3JH32_9AGAR</name>
<reference evidence="15" key="1">
    <citation type="submission" date="2024-06" db="EMBL/GenBank/DDBJ databases">
        <title>Multi-omics analyses provide insights into the biosynthesis of the anticancer antibiotic pleurotin in Hohenbuehelia grisea.</title>
        <authorList>
            <person name="Weaver J.A."/>
            <person name="Alberti F."/>
        </authorList>
    </citation>
    <scope>NUCLEOTIDE SEQUENCE [LARGE SCALE GENOMIC DNA]</scope>
    <source>
        <strain evidence="15">T-177</strain>
    </source>
</reference>
<evidence type="ECO:0000256" key="8">
    <source>
        <dbReference type="ARBA" id="ARBA00022842"/>
    </source>
</evidence>
<comment type="similarity">
    <text evidence="2">Belongs to the methyltransferase superfamily. HEN1 family.</text>
</comment>
<dbReference type="Gene3D" id="3.40.50.150">
    <property type="entry name" value="Vaccinia Virus protein VP39"/>
    <property type="match status" value="1"/>
</dbReference>
<comment type="cofactor">
    <cofactor evidence="1">
        <name>Mg(2+)</name>
        <dbReference type="ChEBI" id="CHEBI:18420"/>
    </cofactor>
</comment>
<dbReference type="InterPro" id="IPR026610">
    <property type="entry name" value="Hen1"/>
</dbReference>
<evidence type="ECO:0000256" key="9">
    <source>
        <dbReference type="ARBA" id="ARBA00022884"/>
    </source>
</evidence>
<dbReference type="Proteomes" id="UP001556367">
    <property type="component" value="Unassembled WGS sequence"/>
</dbReference>
<sequence>MAFTRPPYTPRSSLGPSPLSTPGVEADFEDLAESTTATDTTELRVTFHPPLYLRRRIWILDILRQENVTSVSIYPKLSSGFWLKPTDGKVLDIGCGEGQLLAVLCQPSPWLAAAPADVLPPPSASSPLSPGSDDITNLHTRFIAGLDICAADLAFAVENIQPPPPPEAQADMSPGSAIPSYARTLQTLRWEPLDAQVWSGGLETLNEAFIGIECIVSTEVIEHLPEDILPFYAPIILGVYHPRLFLLTTPSFTFNARFTDPAAPSSVRSGFLDPTGRTDRVFRHDDHKFEWTIEEFRAWCTEAAQEWGYTVEMDTIGRPLEEDPFGRDEELGGATQVAAFRRRDSEDRPPYEAKGRKVVQELWAARDAAPTAHSLLAETKHTAHPQAGSPAGHEEIVAAVKMYFEENREAFLRLEELWFEPSIAAACGGWIEVLIHVIDASDALALQREGSRSGWMVQLVGAPQNLKSHWPTDTGPEAAMQSLQLDDQMDMDEFEEADRSVDLIPVDWIPGEEGSCYGESTASDGDSTAADGDVSWNGSEVDDAVEDDEEDEGDWRSGSGWGKDAGWGAGAGSDGRGWGQERVKDDTVSVSPARAKLVKSGSGYSTAGWEGDESEDTS</sequence>